<protein>
    <recommendedName>
        <fullName evidence="4">Guanylate cyclase domain-containing protein</fullName>
    </recommendedName>
</protein>
<evidence type="ECO:0000256" key="3">
    <source>
        <dbReference type="SAM" id="Phobius"/>
    </source>
</evidence>
<feature type="transmembrane region" description="Helical" evidence="3">
    <location>
        <begin position="216"/>
        <end position="235"/>
    </location>
</feature>
<keyword evidence="3" id="KW-1133">Transmembrane helix</keyword>
<dbReference type="PROSITE" id="PS50125">
    <property type="entry name" value="GUANYLATE_CYCLASE_2"/>
    <property type="match status" value="1"/>
</dbReference>
<dbReference type="GO" id="GO:0035556">
    <property type="term" value="P:intracellular signal transduction"/>
    <property type="evidence" value="ECO:0007669"/>
    <property type="project" value="InterPro"/>
</dbReference>
<keyword evidence="3" id="KW-0812">Transmembrane</keyword>
<feature type="compositionally biased region" description="Basic and acidic residues" evidence="2">
    <location>
        <begin position="487"/>
        <end position="502"/>
    </location>
</feature>
<dbReference type="AlphaFoldDB" id="A0A0K2U516"/>
<dbReference type="Pfam" id="PF08376">
    <property type="entry name" value="NIT"/>
    <property type="match status" value="1"/>
</dbReference>
<keyword evidence="1" id="KW-0456">Lyase</keyword>
<dbReference type="GO" id="GO:0016829">
    <property type="term" value="F:lyase activity"/>
    <property type="evidence" value="ECO:0007669"/>
    <property type="project" value="UniProtKB-KW"/>
</dbReference>
<dbReference type="EMBL" id="HACA01015666">
    <property type="protein sequence ID" value="CDW33027.1"/>
    <property type="molecule type" value="Transcribed_RNA"/>
</dbReference>
<reference evidence="5" key="1">
    <citation type="submission" date="2014-05" db="EMBL/GenBank/DDBJ databases">
        <authorList>
            <person name="Chronopoulou M."/>
        </authorList>
    </citation>
    <scope>NUCLEOTIDE SEQUENCE</scope>
    <source>
        <tissue evidence="5">Whole organism</tissue>
    </source>
</reference>
<dbReference type="InterPro" id="IPR029787">
    <property type="entry name" value="Nucleotide_cyclase"/>
</dbReference>
<dbReference type="Gene3D" id="3.30.70.1230">
    <property type="entry name" value="Nucleotide cyclase"/>
    <property type="match status" value="1"/>
</dbReference>
<name>A0A0K2U516_LEPSM</name>
<proteinExistence type="predicted"/>
<organism evidence="5">
    <name type="scientific">Lepeophtheirus salmonis</name>
    <name type="common">Salmon louse</name>
    <name type="synonym">Caligus salmonis</name>
    <dbReference type="NCBI Taxonomy" id="72036"/>
    <lineage>
        <taxon>Eukaryota</taxon>
        <taxon>Metazoa</taxon>
        <taxon>Ecdysozoa</taxon>
        <taxon>Arthropoda</taxon>
        <taxon>Crustacea</taxon>
        <taxon>Multicrustacea</taxon>
        <taxon>Hexanauplia</taxon>
        <taxon>Copepoda</taxon>
        <taxon>Siphonostomatoida</taxon>
        <taxon>Caligidae</taxon>
        <taxon>Lepeophtheirus</taxon>
    </lineage>
</organism>
<accession>A0A0K2U516</accession>
<dbReference type="SUPFAM" id="SSF55073">
    <property type="entry name" value="Nucleotide cyclase"/>
    <property type="match status" value="1"/>
</dbReference>
<feature type="domain" description="Guanylate cyclase" evidence="4">
    <location>
        <begin position="287"/>
        <end position="426"/>
    </location>
</feature>
<dbReference type="Pfam" id="PF00211">
    <property type="entry name" value="Guanylate_cyc"/>
    <property type="match status" value="1"/>
</dbReference>
<dbReference type="InterPro" id="IPR013587">
    <property type="entry name" value="Nitrate/nitrite_sensing"/>
</dbReference>
<evidence type="ECO:0000256" key="1">
    <source>
        <dbReference type="ARBA" id="ARBA00023239"/>
    </source>
</evidence>
<feature type="non-terminal residue" evidence="5">
    <location>
        <position position="1"/>
    </location>
</feature>
<dbReference type="InterPro" id="IPR001054">
    <property type="entry name" value="A/G_cyclase"/>
</dbReference>
<evidence type="ECO:0000259" key="4">
    <source>
        <dbReference type="PROSITE" id="PS50125"/>
    </source>
</evidence>
<dbReference type="GO" id="GO:0009190">
    <property type="term" value="P:cyclic nucleotide biosynthetic process"/>
    <property type="evidence" value="ECO:0007669"/>
    <property type="project" value="InterPro"/>
</dbReference>
<sequence length="510" mass="58870">SQTDDTLGTLSSWEDLPEDKMFQSKLRFQIRLDDFRQLILDDKSLSTEKILEYYNYITGLLLNTLSKRIKSMDGTSYWRFLISYKNALRAVNSAGVSGAIVLQYYHNSDFQDDDLITLLKHRTLSQEYLAQTINFVPEYRELLQKIRSSDYYKFISMSVNETLQNPKTAFKDKEAYDFFVAERKYIDDLRSVQDYIEKNILEISSEEFSNSRRSQIIGILLLCLLISISFLIVMLTRNSTQALKHVTISSESHVKKIVKEKIKLKKTIFKRLPAHILRKIKEEENTSVNFSCISFLMINVINHYQNIESMEDMIPSLNKLLGFIEREVKNHDIEINEFINDTILLSIGTDKTKYIDITDFEAYLATKIAKFSLLLMTAITQNLLRTNKQVFGGSSFLKLGIHSGQVTTGIINMNGILKYIMLGPGIKEVKVYCHDSEENKIHASQKIKTLIEMKNANSTFLFEKNASKIYGECNSYWLTGFKTTAEEPKEVNNSPLKEDGVNSKKNNWTE</sequence>
<evidence type="ECO:0000313" key="5">
    <source>
        <dbReference type="EMBL" id="CDW33027.1"/>
    </source>
</evidence>
<evidence type="ECO:0000256" key="2">
    <source>
        <dbReference type="SAM" id="MobiDB-lite"/>
    </source>
</evidence>
<keyword evidence="3" id="KW-0472">Membrane</keyword>
<feature type="region of interest" description="Disordered" evidence="2">
    <location>
        <begin position="487"/>
        <end position="510"/>
    </location>
</feature>